<dbReference type="SUPFAM" id="SSF55729">
    <property type="entry name" value="Acyl-CoA N-acyltransferases (Nat)"/>
    <property type="match status" value="1"/>
</dbReference>
<comment type="caution">
    <text evidence="2">The sequence shown here is derived from an EMBL/GenBank/DDBJ whole genome shotgun (WGS) entry which is preliminary data.</text>
</comment>
<dbReference type="PROSITE" id="PS51186">
    <property type="entry name" value="GNAT"/>
    <property type="match status" value="1"/>
</dbReference>
<dbReference type="CDD" id="cd04301">
    <property type="entry name" value="NAT_SF"/>
    <property type="match status" value="1"/>
</dbReference>
<sequence>MAATQPEWKLLTFSRFDASLLVQWLQLRQAVFIVEQNCAYPDIDGRDAKALHLLGFSGDSLVAGARLFAPEGEEVRAQIGRVVVSEDSRGSGLGNTLMQQAINACLERWPENGIKIGAQAHLERFYTALGFNTISAVYDEDGIPHIDMEYRPE</sequence>
<feature type="domain" description="N-acetyltransferase" evidence="1">
    <location>
        <begin position="11"/>
        <end position="153"/>
    </location>
</feature>
<dbReference type="Proteomes" id="UP000294546">
    <property type="component" value="Unassembled WGS sequence"/>
</dbReference>
<dbReference type="InterPro" id="IPR000182">
    <property type="entry name" value="GNAT_dom"/>
</dbReference>
<protein>
    <submittedName>
        <fullName evidence="2">ElaA protein</fullName>
    </submittedName>
</protein>
<dbReference type="EMBL" id="SMFU01000007">
    <property type="protein sequence ID" value="TCK08936.1"/>
    <property type="molecule type" value="Genomic_DNA"/>
</dbReference>
<dbReference type="OrthoDB" id="9796171at2"/>
<dbReference type="AlphaFoldDB" id="A0A4V2PEG3"/>
<dbReference type="InterPro" id="IPR016181">
    <property type="entry name" value="Acyl_CoA_acyltransferase"/>
</dbReference>
<evidence type="ECO:0000313" key="3">
    <source>
        <dbReference type="Proteomes" id="UP000294546"/>
    </source>
</evidence>
<dbReference type="RefSeq" id="WP_132288421.1">
    <property type="nucleotide sequence ID" value="NZ_SMFU01000007.1"/>
</dbReference>
<keyword evidence="3" id="KW-1185">Reference proteome</keyword>
<accession>A0A4V2PEG3</accession>
<proteinExistence type="predicted"/>
<dbReference type="Gene3D" id="3.40.630.30">
    <property type="match status" value="1"/>
</dbReference>
<reference evidence="2 3" key="1">
    <citation type="submission" date="2019-03" db="EMBL/GenBank/DDBJ databases">
        <title>Genomic Encyclopedia of Archaeal and Bacterial Type Strains, Phase II (KMG-II): from individual species to whole genera.</title>
        <authorList>
            <person name="Goeker M."/>
        </authorList>
    </citation>
    <scope>NUCLEOTIDE SEQUENCE [LARGE SCALE GENOMIC DNA]</scope>
    <source>
        <strain evidence="2 3">DSM 27697</strain>
    </source>
</reference>
<name>A0A4V2PEG3_9GAMM</name>
<gene>
    <name evidence="2" type="ORF">CLV83_1032</name>
</gene>
<dbReference type="GO" id="GO:0016747">
    <property type="term" value="F:acyltransferase activity, transferring groups other than amino-acyl groups"/>
    <property type="evidence" value="ECO:0007669"/>
    <property type="project" value="InterPro"/>
</dbReference>
<evidence type="ECO:0000259" key="1">
    <source>
        <dbReference type="PROSITE" id="PS51186"/>
    </source>
</evidence>
<dbReference type="Pfam" id="PF13673">
    <property type="entry name" value="Acetyltransf_10"/>
    <property type="match status" value="1"/>
</dbReference>
<organism evidence="2 3">
    <name type="scientific">Marinobacterium mangrovicola</name>
    <dbReference type="NCBI Taxonomy" id="1476959"/>
    <lineage>
        <taxon>Bacteria</taxon>
        <taxon>Pseudomonadati</taxon>
        <taxon>Pseudomonadota</taxon>
        <taxon>Gammaproteobacteria</taxon>
        <taxon>Oceanospirillales</taxon>
        <taxon>Oceanospirillaceae</taxon>
        <taxon>Marinobacterium</taxon>
    </lineage>
</organism>
<evidence type="ECO:0000313" key="2">
    <source>
        <dbReference type="EMBL" id="TCK08936.1"/>
    </source>
</evidence>